<comment type="subunit">
    <text evidence="8">Homohexamer. The oligomerization is ATP-dependent.</text>
</comment>
<dbReference type="PROSITE" id="PS00871">
    <property type="entry name" value="CLPAB_2"/>
    <property type="match status" value="1"/>
</dbReference>
<dbReference type="Proteomes" id="UP000680116">
    <property type="component" value="Chromosome"/>
</dbReference>
<dbReference type="NCBIfam" id="TIGR03346">
    <property type="entry name" value="chaperone_ClpB"/>
    <property type="match status" value="1"/>
</dbReference>
<dbReference type="InterPro" id="IPR027417">
    <property type="entry name" value="P-loop_NTPase"/>
</dbReference>
<evidence type="ECO:0000256" key="11">
    <source>
        <dbReference type="RuleBase" id="RU362034"/>
    </source>
</evidence>
<evidence type="ECO:0000256" key="1">
    <source>
        <dbReference type="ARBA" id="ARBA00008675"/>
    </source>
</evidence>
<dbReference type="Gene3D" id="1.10.1780.10">
    <property type="entry name" value="Clp, N-terminal domain"/>
    <property type="match status" value="1"/>
</dbReference>
<dbReference type="SUPFAM" id="SSF52540">
    <property type="entry name" value="P-loop containing nucleoside triphosphate hydrolases"/>
    <property type="match status" value="2"/>
</dbReference>
<dbReference type="SUPFAM" id="SSF81923">
    <property type="entry name" value="Double Clp-N motif"/>
    <property type="match status" value="1"/>
</dbReference>
<evidence type="ECO:0000256" key="6">
    <source>
        <dbReference type="ARBA" id="ARBA00023054"/>
    </source>
</evidence>
<dbReference type="InterPro" id="IPR003593">
    <property type="entry name" value="AAA+_ATPase"/>
</dbReference>
<comment type="function">
    <text evidence="11">Part of a stress-induced multi-chaperone system, it is involved in the recovery of the cell from heat-induced damage, in cooperation with DnaK, DnaJ and GrpE.</text>
</comment>
<reference evidence="13 14" key="1">
    <citation type="submission" date="2021-04" db="EMBL/GenBank/DDBJ databases">
        <authorList>
            <person name="Rodrigo-Torres L."/>
            <person name="Arahal R. D."/>
            <person name="Lucena T."/>
        </authorList>
    </citation>
    <scope>NUCLEOTIDE SEQUENCE [LARGE SCALE GENOMIC DNA]</scope>
    <source>
        <strain evidence="13 14">CECT 30171</strain>
    </source>
</reference>
<organism evidence="13 14">
    <name type="scientific">Novilysobacter luteus</name>
    <dbReference type="NCBI Taxonomy" id="2822368"/>
    <lineage>
        <taxon>Bacteria</taxon>
        <taxon>Pseudomonadati</taxon>
        <taxon>Pseudomonadota</taxon>
        <taxon>Gammaproteobacteria</taxon>
        <taxon>Lysobacterales</taxon>
        <taxon>Lysobacteraceae</taxon>
        <taxon>Novilysobacter</taxon>
    </lineage>
</organism>
<dbReference type="EMBL" id="OU015430">
    <property type="protein sequence ID" value="CAG4976527.1"/>
    <property type="molecule type" value="Genomic_DNA"/>
</dbReference>
<comment type="similarity">
    <text evidence="1 10">Belongs to the ClpA/ClpB family.</text>
</comment>
<keyword evidence="14" id="KW-1185">Reference proteome</keyword>
<dbReference type="SMART" id="SM00382">
    <property type="entry name" value="AAA"/>
    <property type="match status" value="2"/>
</dbReference>
<keyword evidence="11" id="KW-0346">Stress response</keyword>
<dbReference type="InterPro" id="IPR019489">
    <property type="entry name" value="Clp_ATPase_C"/>
</dbReference>
<gene>
    <name evidence="11 13" type="primary">clpB</name>
    <name evidence="13" type="ORF">LYB30171_02204</name>
</gene>
<dbReference type="CDD" id="cd19499">
    <property type="entry name" value="RecA-like_ClpB_Hsp104-like"/>
    <property type="match status" value="1"/>
</dbReference>
<protein>
    <recommendedName>
        <fullName evidence="2 11">Chaperone protein ClpB</fullName>
    </recommendedName>
</protein>
<keyword evidence="5 10" id="KW-0067">ATP-binding</keyword>
<dbReference type="NCBIfam" id="NF008118">
    <property type="entry name" value="PRK10865.1"/>
    <property type="match status" value="1"/>
</dbReference>
<evidence type="ECO:0000259" key="12">
    <source>
        <dbReference type="PROSITE" id="PS51903"/>
    </source>
</evidence>
<dbReference type="InterPro" id="IPR017730">
    <property type="entry name" value="Chaperonin_ClpB"/>
</dbReference>
<evidence type="ECO:0000313" key="14">
    <source>
        <dbReference type="Proteomes" id="UP000680116"/>
    </source>
</evidence>
<dbReference type="CDD" id="cd00009">
    <property type="entry name" value="AAA"/>
    <property type="match status" value="1"/>
</dbReference>
<evidence type="ECO:0000256" key="4">
    <source>
        <dbReference type="ARBA" id="ARBA00022741"/>
    </source>
</evidence>
<name>A0ABN7QY81_9GAMM</name>
<dbReference type="Gene3D" id="1.10.8.60">
    <property type="match status" value="1"/>
</dbReference>
<evidence type="ECO:0000256" key="2">
    <source>
        <dbReference type="ARBA" id="ARBA00017574"/>
    </source>
</evidence>
<dbReference type="InterPro" id="IPR001270">
    <property type="entry name" value="ClpA/B"/>
</dbReference>
<comment type="subunit">
    <text evidence="11">Homohexamer; The oligomerization is ATP-dependent.</text>
</comment>
<evidence type="ECO:0000256" key="8">
    <source>
        <dbReference type="ARBA" id="ARBA00026057"/>
    </source>
</evidence>
<dbReference type="Gene3D" id="3.40.50.300">
    <property type="entry name" value="P-loop containing nucleotide triphosphate hydrolases"/>
    <property type="match status" value="3"/>
</dbReference>
<keyword evidence="6 11" id="KW-0175">Coiled coil</keyword>
<dbReference type="PANTHER" id="PTHR11638:SF18">
    <property type="entry name" value="HEAT SHOCK PROTEIN 104"/>
    <property type="match status" value="1"/>
</dbReference>
<keyword evidence="11" id="KW-0963">Cytoplasm</keyword>
<sequence>MRMDKLTSRFQQALADAQSLAVGRDHSVIEPAHLMTALVDQSGGSTKPLLSQAGVNVPLLRERLGEALEKLPKVTGQAGNVSVGNDLSRLLNVTDKLAQQRGDAFIASELFVLAALDDGGELGRALKAGGADKGRIEAAIDKVRGGESVQSENAEDQRQALEKFTIDMTARAESGKLDPVIGRDEEIRRTIQVLQRRTKNNPVLIGEPGVGKTAIVEGLAQRIINNEVPEGLRGKRLLSLDMGALIAGAKFRGEFEERLKGVLNDLSKNEGQIILFIDELHTMVGAGKAEGSMDAGNMLKPALARGELHCIGATTLDEYRKYVEKDAALERRFQKVFVGEPSVEDTIAILRGLKEKYAVHHGVEITDPAIVAAATLSHRYIADRQLPDKAIDLMDEAASRIRMEIDSKPEELDRKERRLIQLKIQREALKKEKDAESKQRLADLEAEIETLEREFNDLEEIWKAEKATLQGATKIKEQIEAAKLELEAAQRRQDYARMSEIQYGQLPQLETQLKAAQEAETQGFTLLQDRVTAEEIAEVVARWTGIPVSKMLEGEREKLLKMEEQLHARVVGQDEAIKVVSDAVRRSRAGLSDPNRPSGSFLFLGPTGVGKTELCKALAEFLFDSSDAMVRIDMSEFMEKHAVSRLVGAPPGYVGYEEGGYLTEAVRRRPYSVILLDEVEKAHPDVFNILLQVLDDGRLTDGQGRTVDFRNTVIVMTSNLGSQMIQEMSDTDSAEGYTQMKAAVMGVVQSHFRPEFINRLDDIVVFHPLDKAQIREIARIQMTGLERRLAERGLRLELSDAALALLANVGFDPVYGARPLKRAIQQQLENPLAQRILAGEFTSGDVIRVDAEGGGLVFRTAE</sequence>
<comment type="subcellular location">
    <subcellularLocation>
        <location evidence="11">Cytoplasm</location>
    </subcellularLocation>
</comment>
<dbReference type="PROSITE" id="PS51903">
    <property type="entry name" value="CLP_R"/>
    <property type="match status" value="1"/>
</dbReference>
<feature type="coiled-coil region" evidence="11">
    <location>
        <begin position="412"/>
        <end position="492"/>
    </location>
</feature>
<dbReference type="InterPro" id="IPR004176">
    <property type="entry name" value="Clp_R_N"/>
</dbReference>
<dbReference type="RefSeq" id="WP_215218714.1">
    <property type="nucleotide sequence ID" value="NZ_OU015430.1"/>
</dbReference>
<evidence type="ECO:0000313" key="13">
    <source>
        <dbReference type="EMBL" id="CAG4976527.1"/>
    </source>
</evidence>
<evidence type="ECO:0000256" key="3">
    <source>
        <dbReference type="ARBA" id="ARBA00022737"/>
    </source>
</evidence>
<evidence type="ECO:0000256" key="5">
    <source>
        <dbReference type="ARBA" id="ARBA00022840"/>
    </source>
</evidence>
<feature type="domain" description="Clp R" evidence="12">
    <location>
        <begin position="3"/>
        <end position="146"/>
    </location>
</feature>
<dbReference type="Pfam" id="PF00004">
    <property type="entry name" value="AAA"/>
    <property type="match status" value="1"/>
</dbReference>
<dbReference type="SMART" id="SM01086">
    <property type="entry name" value="ClpB_D2-small"/>
    <property type="match status" value="1"/>
</dbReference>
<dbReference type="InterPro" id="IPR036628">
    <property type="entry name" value="Clp_N_dom_sf"/>
</dbReference>
<dbReference type="InterPro" id="IPR018368">
    <property type="entry name" value="ClpA/B_CS1"/>
</dbReference>
<accession>A0ABN7QY81</accession>
<dbReference type="Pfam" id="PF17871">
    <property type="entry name" value="AAA_lid_9"/>
    <property type="match status" value="1"/>
</dbReference>
<dbReference type="InterPro" id="IPR041546">
    <property type="entry name" value="ClpA/ClpB_AAA_lid"/>
</dbReference>
<dbReference type="InterPro" id="IPR050130">
    <property type="entry name" value="ClpA_ClpB"/>
</dbReference>
<dbReference type="Pfam" id="PF07724">
    <property type="entry name" value="AAA_2"/>
    <property type="match status" value="1"/>
</dbReference>
<evidence type="ECO:0000256" key="9">
    <source>
        <dbReference type="PROSITE-ProRule" id="PRU01251"/>
    </source>
</evidence>
<evidence type="ECO:0000256" key="7">
    <source>
        <dbReference type="ARBA" id="ARBA00023186"/>
    </source>
</evidence>
<dbReference type="PANTHER" id="PTHR11638">
    <property type="entry name" value="ATP-DEPENDENT CLP PROTEASE"/>
    <property type="match status" value="1"/>
</dbReference>
<dbReference type="Pfam" id="PF10431">
    <property type="entry name" value="ClpB_D2-small"/>
    <property type="match status" value="1"/>
</dbReference>
<dbReference type="InterPro" id="IPR003959">
    <property type="entry name" value="ATPase_AAA_core"/>
</dbReference>
<keyword evidence="3 9" id="KW-0677">Repeat</keyword>
<dbReference type="PRINTS" id="PR00300">
    <property type="entry name" value="CLPPROTEASEA"/>
</dbReference>
<keyword evidence="7 10" id="KW-0143">Chaperone</keyword>
<dbReference type="PROSITE" id="PS00870">
    <property type="entry name" value="CLPAB_1"/>
    <property type="match status" value="1"/>
</dbReference>
<keyword evidence="4 10" id="KW-0547">Nucleotide-binding</keyword>
<dbReference type="InterPro" id="IPR028299">
    <property type="entry name" value="ClpA/B_CS2"/>
</dbReference>
<proteinExistence type="inferred from homology"/>
<evidence type="ECO:0000256" key="10">
    <source>
        <dbReference type="RuleBase" id="RU004432"/>
    </source>
</evidence>
<dbReference type="Pfam" id="PF02861">
    <property type="entry name" value="Clp_N"/>
    <property type="match status" value="1"/>
</dbReference>